<evidence type="ECO:0000259" key="2">
    <source>
        <dbReference type="PROSITE" id="PS50894"/>
    </source>
</evidence>
<dbReference type="InterPro" id="IPR036641">
    <property type="entry name" value="HPT_dom_sf"/>
</dbReference>
<feature type="domain" description="HPt" evidence="2">
    <location>
        <begin position="37"/>
        <end position="132"/>
    </location>
</feature>
<organism evidence="3 4">
    <name type="scientific">Ruficoccus amylovorans</name>
    <dbReference type="NCBI Taxonomy" id="1804625"/>
    <lineage>
        <taxon>Bacteria</taxon>
        <taxon>Pseudomonadati</taxon>
        <taxon>Verrucomicrobiota</taxon>
        <taxon>Opitutia</taxon>
        <taxon>Puniceicoccales</taxon>
        <taxon>Cerasicoccaceae</taxon>
        <taxon>Ruficoccus</taxon>
    </lineage>
</organism>
<dbReference type="EMBL" id="JACHVB010000064">
    <property type="protein sequence ID" value="MBC2596428.1"/>
    <property type="molecule type" value="Genomic_DNA"/>
</dbReference>
<name>A0A842HKF4_9BACT</name>
<dbReference type="RefSeq" id="WP_185677334.1">
    <property type="nucleotide sequence ID" value="NZ_JACHVB010000064.1"/>
</dbReference>
<protein>
    <submittedName>
        <fullName evidence="3">Hpt domain-containing protein</fullName>
    </submittedName>
</protein>
<dbReference type="Pfam" id="PF01627">
    <property type="entry name" value="Hpt"/>
    <property type="match status" value="1"/>
</dbReference>
<gene>
    <name evidence="3" type="ORF">H5P28_19335</name>
</gene>
<evidence type="ECO:0000313" key="3">
    <source>
        <dbReference type="EMBL" id="MBC2596428.1"/>
    </source>
</evidence>
<dbReference type="GO" id="GO:0000160">
    <property type="term" value="P:phosphorelay signal transduction system"/>
    <property type="evidence" value="ECO:0007669"/>
    <property type="project" value="InterPro"/>
</dbReference>
<keyword evidence="4" id="KW-1185">Reference proteome</keyword>
<reference evidence="3 4" key="1">
    <citation type="submission" date="2020-07" db="EMBL/GenBank/DDBJ databases">
        <authorList>
            <person name="Feng X."/>
        </authorList>
    </citation>
    <scope>NUCLEOTIDE SEQUENCE [LARGE SCALE GENOMIC DNA]</scope>
    <source>
        <strain evidence="3 4">JCM31066</strain>
    </source>
</reference>
<accession>A0A842HKF4</accession>
<sequence length="132" mass="14398">MSDQLIAQESALFSLSPELELLDQEQIDLLTEASESDPAFMREIVDTFRGESGSKLEQIATSAAAHDPSALRPGIHFIAGSAANTGLLRLSELCRRIEEQIDGGVFTAYDAVPALVRFEHDRALEAIERKIG</sequence>
<dbReference type="AlphaFoldDB" id="A0A842HKF4"/>
<evidence type="ECO:0000313" key="4">
    <source>
        <dbReference type="Proteomes" id="UP000546464"/>
    </source>
</evidence>
<comment type="caution">
    <text evidence="3">The sequence shown here is derived from an EMBL/GenBank/DDBJ whole genome shotgun (WGS) entry which is preliminary data.</text>
</comment>
<dbReference type="SUPFAM" id="SSF47226">
    <property type="entry name" value="Histidine-containing phosphotransfer domain, HPT domain"/>
    <property type="match status" value="1"/>
</dbReference>
<dbReference type="Proteomes" id="UP000546464">
    <property type="component" value="Unassembled WGS sequence"/>
</dbReference>
<dbReference type="Gene3D" id="1.20.120.160">
    <property type="entry name" value="HPT domain"/>
    <property type="match status" value="1"/>
</dbReference>
<feature type="modified residue" description="Phosphohistidine" evidence="1">
    <location>
        <position position="76"/>
    </location>
</feature>
<keyword evidence="1" id="KW-0597">Phosphoprotein</keyword>
<proteinExistence type="predicted"/>
<evidence type="ECO:0000256" key="1">
    <source>
        <dbReference type="PROSITE-ProRule" id="PRU00110"/>
    </source>
</evidence>
<dbReference type="InterPro" id="IPR008207">
    <property type="entry name" value="Sig_transdc_His_kin_Hpt_dom"/>
</dbReference>
<dbReference type="GO" id="GO:0004672">
    <property type="term" value="F:protein kinase activity"/>
    <property type="evidence" value="ECO:0007669"/>
    <property type="project" value="UniProtKB-ARBA"/>
</dbReference>
<dbReference type="PROSITE" id="PS50894">
    <property type="entry name" value="HPT"/>
    <property type="match status" value="1"/>
</dbReference>